<dbReference type="PANTHER" id="PTHR48047">
    <property type="entry name" value="GLYCOSYLTRANSFERASE"/>
    <property type="match status" value="1"/>
</dbReference>
<dbReference type="EMBL" id="BSYO01000016">
    <property type="protein sequence ID" value="GMH16304.1"/>
    <property type="molecule type" value="Genomic_DNA"/>
</dbReference>
<dbReference type="Proteomes" id="UP001279734">
    <property type="component" value="Unassembled WGS sequence"/>
</dbReference>
<name>A0AAD3XTR8_NEPGR</name>
<dbReference type="GO" id="GO:0035251">
    <property type="term" value="F:UDP-glucosyltransferase activity"/>
    <property type="evidence" value="ECO:0007669"/>
    <property type="project" value="TreeGrafter"/>
</dbReference>
<dbReference type="PANTHER" id="PTHR48047:SF182">
    <property type="entry name" value="GLYCOSYLTRANSFERASE"/>
    <property type="match status" value="1"/>
</dbReference>
<sequence>MVTWPITAEQFINEKFITEVLRIGVQVGSKEWGYHDKEDRLVIRREKVADAVLRLMAGGDAAAEMKRRAREYATLAKTAVEGGSSYTDVEALIEELRVRQNMFN</sequence>
<evidence type="ECO:0000256" key="1">
    <source>
        <dbReference type="ARBA" id="ARBA00009995"/>
    </source>
</evidence>
<gene>
    <name evidence="2" type="ORF">Nepgr_018145</name>
</gene>
<dbReference type="Gene3D" id="3.40.50.2000">
    <property type="entry name" value="Glycogen Phosphorylase B"/>
    <property type="match status" value="2"/>
</dbReference>
<comment type="similarity">
    <text evidence="1">Belongs to the UDP-glycosyltransferase family.</text>
</comment>
<reference evidence="2" key="1">
    <citation type="submission" date="2023-05" db="EMBL/GenBank/DDBJ databases">
        <title>Nepenthes gracilis genome sequencing.</title>
        <authorList>
            <person name="Fukushima K."/>
        </authorList>
    </citation>
    <scope>NUCLEOTIDE SEQUENCE</scope>
    <source>
        <strain evidence="2">SING2019-196</strain>
    </source>
</reference>
<dbReference type="SUPFAM" id="SSF53756">
    <property type="entry name" value="UDP-Glycosyltransferase/glycogen phosphorylase"/>
    <property type="match status" value="1"/>
</dbReference>
<dbReference type="AlphaFoldDB" id="A0AAD3XTR8"/>
<organism evidence="2 3">
    <name type="scientific">Nepenthes gracilis</name>
    <name type="common">Slender pitcher plant</name>
    <dbReference type="NCBI Taxonomy" id="150966"/>
    <lineage>
        <taxon>Eukaryota</taxon>
        <taxon>Viridiplantae</taxon>
        <taxon>Streptophyta</taxon>
        <taxon>Embryophyta</taxon>
        <taxon>Tracheophyta</taxon>
        <taxon>Spermatophyta</taxon>
        <taxon>Magnoliopsida</taxon>
        <taxon>eudicotyledons</taxon>
        <taxon>Gunneridae</taxon>
        <taxon>Pentapetalae</taxon>
        <taxon>Caryophyllales</taxon>
        <taxon>Nepenthaceae</taxon>
        <taxon>Nepenthes</taxon>
    </lineage>
</organism>
<protein>
    <submittedName>
        <fullName evidence="2">Uncharacterized protein</fullName>
    </submittedName>
</protein>
<evidence type="ECO:0000313" key="3">
    <source>
        <dbReference type="Proteomes" id="UP001279734"/>
    </source>
</evidence>
<accession>A0AAD3XTR8</accession>
<comment type="caution">
    <text evidence="2">The sequence shown here is derived from an EMBL/GenBank/DDBJ whole genome shotgun (WGS) entry which is preliminary data.</text>
</comment>
<keyword evidence="3" id="KW-1185">Reference proteome</keyword>
<proteinExistence type="inferred from homology"/>
<evidence type="ECO:0000313" key="2">
    <source>
        <dbReference type="EMBL" id="GMH16304.1"/>
    </source>
</evidence>